<dbReference type="EMBL" id="CP000141">
    <property type="protein sequence ID" value="ABB15636.1"/>
    <property type="molecule type" value="Genomic_DNA"/>
</dbReference>
<dbReference type="OrthoDB" id="2519897at2"/>
<accession>Q3ABK4</accession>
<dbReference type="AlphaFoldDB" id="Q3ABK4"/>
<sequence length="444" mass="49185">MINTSGEYKEKIKADYREIVPKVEVYFDATPTVFTEDDIVSLRILEELQSFVNVPVGGISANELILTLRNDERQFTPTNTASPYYNKINPRIKVVPYLGVRLSTGTEYIPLGQYYLYSLSAPADSVEATFTCYDDLFWIGKKKGNSSKVYTSVTAKKAFEIIFNAFDVTKYYIDDSLAIITIPYFWLTDETAGEILQKLALVTGANVYAGRDGKINVKRQSTAGTPVITMTDNDLIIAGENPQRYDNYYSKLTARIHYFTPVEDKLLEISGEEISPGTTALPEYAFDMSPVLNIKDITITEAANITANAVEYTATKVILTVNNSGAVAEKPLITITGTALKDKMSSISFANPVVFDERELEIDSIYIQNYAVAQNILNNLQQVISDPYATVVLETRGDPSLELGDIITAIDNADKLGIVNLLIYRQNIDFTGGLSVTIEGRKVG</sequence>
<organism evidence="1 2">
    <name type="scientific">Carboxydothermus hydrogenoformans (strain ATCC BAA-161 / DSM 6008 / Z-2901)</name>
    <dbReference type="NCBI Taxonomy" id="246194"/>
    <lineage>
        <taxon>Bacteria</taxon>
        <taxon>Bacillati</taxon>
        <taxon>Bacillota</taxon>
        <taxon>Clostridia</taxon>
        <taxon>Thermoanaerobacterales</taxon>
        <taxon>Thermoanaerobacteraceae</taxon>
        <taxon>Carboxydothermus</taxon>
    </lineage>
</organism>
<dbReference type="STRING" id="246194.CHY_1660"/>
<dbReference type="Proteomes" id="UP000002706">
    <property type="component" value="Chromosome"/>
</dbReference>
<dbReference type="RefSeq" id="WP_011344555.1">
    <property type="nucleotide sequence ID" value="NC_007503.1"/>
</dbReference>
<proteinExistence type="predicted"/>
<protein>
    <submittedName>
        <fullName evidence="1">Uncharacterized protein</fullName>
    </submittedName>
</protein>
<dbReference type="HOGENOM" id="CLU_616349_0_0_9"/>
<name>Q3ABK4_CARHZ</name>
<dbReference type="KEGG" id="chy:CHY_1660"/>
<evidence type="ECO:0000313" key="2">
    <source>
        <dbReference type="Proteomes" id="UP000002706"/>
    </source>
</evidence>
<evidence type="ECO:0000313" key="1">
    <source>
        <dbReference type="EMBL" id="ABB15636.1"/>
    </source>
</evidence>
<reference evidence="1 2" key="1">
    <citation type="journal article" date="2005" name="PLoS Genet.">
        <title>Life in hot carbon monoxide: the complete genome sequence of Carboxydothermus hydrogenoformans Z-2901.</title>
        <authorList>
            <person name="Wu M."/>
            <person name="Ren Q."/>
            <person name="Durkin A.S."/>
            <person name="Daugherty S.C."/>
            <person name="Brinkac L.M."/>
            <person name="Dodson R.J."/>
            <person name="Madupu R."/>
            <person name="Sullivan S.A."/>
            <person name="Kolonay J.F."/>
            <person name="Haft D.H."/>
            <person name="Nelson W.C."/>
            <person name="Tallon L.J."/>
            <person name="Jones K.M."/>
            <person name="Ulrich L.E."/>
            <person name="Gonzalez J.M."/>
            <person name="Zhulin I.B."/>
            <person name="Robb F.T."/>
            <person name="Eisen J.A."/>
        </authorList>
    </citation>
    <scope>NUCLEOTIDE SEQUENCE [LARGE SCALE GENOMIC DNA]</scope>
    <source>
        <strain evidence="2">ATCC BAA-161 / DSM 6008 / Z-2901</strain>
    </source>
</reference>
<keyword evidence="2" id="KW-1185">Reference proteome</keyword>
<gene>
    <name evidence="1" type="ordered locus">CHY_1660</name>
</gene>
<dbReference type="InParanoid" id="Q3ABK4"/>